<keyword evidence="2" id="KW-0489">Methyltransferase</keyword>
<feature type="domain" description="Methyltransferase" evidence="1">
    <location>
        <begin position="44"/>
        <end position="138"/>
    </location>
</feature>
<dbReference type="Proteomes" id="UP001214666">
    <property type="component" value="Chromosome"/>
</dbReference>
<reference evidence="2" key="1">
    <citation type="submission" date="2023-02" db="EMBL/GenBank/DDBJ databases">
        <title>The sequence of Aeromonas hydrophila K533.</title>
        <authorList>
            <person name="Luo X."/>
        </authorList>
    </citation>
    <scope>NUCLEOTIDE SEQUENCE</scope>
    <source>
        <strain evidence="2">K533</strain>
    </source>
</reference>
<keyword evidence="2" id="KW-0808">Transferase</keyword>
<dbReference type="EMBL" id="CP118942">
    <property type="protein sequence ID" value="WEE27163.1"/>
    <property type="molecule type" value="Genomic_DNA"/>
</dbReference>
<dbReference type="InterPro" id="IPR029063">
    <property type="entry name" value="SAM-dependent_MTases_sf"/>
</dbReference>
<dbReference type="GO" id="GO:0032259">
    <property type="term" value="P:methylation"/>
    <property type="evidence" value="ECO:0007669"/>
    <property type="project" value="UniProtKB-KW"/>
</dbReference>
<dbReference type="SUPFAM" id="SSF53335">
    <property type="entry name" value="S-adenosyl-L-methionine-dependent methyltransferases"/>
    <property type="match status" value="1"/>
</dbReference>
<name>A0AAX3PAH6_AERHY</name>
<dbReference type="InterPro" id="IPR041698">
    <property type="entry name" value="Methyltransf_25"/>
</dbReference>
<gene>
    <name evidence="2" type="ORF">PY771_02280</name>
</gene>
<accession>A0AAX3PAH6</accession>
<proteinExistence type="predicted"/>
<dbReference type="GO" id="GO:0008168">
    <property type="term" value="F:methyltransferase activity"/>
    <property type="evidence" value="ECO:0007669"/>
    <property type="project" value="UniProtKB-KW"/>
</dbReference>
<evidence type="ECO:0000313" key="3">
    <source>
        <dbReference type="Proteomes" id="UP001214666"/>
    </source>
</evidence>
<protein>
    <submittedName>
        <fullName evidence="2">Class I SAM-dependent methyltransferase</fullName>
    </submittedName>
</protein>
<dbReference type="Pfam" id="PF13649">
    <property type="entry name" value="Methyltransf_25"/>
    <property type="match status" value="1"/>
</dbReference>
<dbReference type="AlphaFoldDB" id="A0AAX3PAH6"/>
<sequence>MTRFNGEGALDYDQRITRLVPGYELLHQLSASQLMGRLGQEARVLLVGVGTGSELLLLGSLCPRWQFIAQDISADMLAQARRQAEQAGMAARITWWEGPLPADSMACDGALCLLVLHFLPQEQKAALLADIARQLRRGAPLLLADLMAAQDDDERAVMGLHAHRAGLPRSASEQMVLRLAQDFFPLDETQTRHLLQAAGFGVGRRYFQALGFHGWLAERL</sequence>
<evidence type="ECO:0000259" key="1">
    <source>
        <dbReference type="Pfam" id="PF13649"/>
    </source>
</evidence>
<evidence type="ECO:0000313" key="2">
    <source>
        <dbReference type="EMBL" id="WEE27163.1"/>
    </source>
</evidence>
<dbReference type="RefSeq" id="WP_077095320.1">
    <property type="nucleotide sequence ID" value="NZ_AP023398.1"/>
</dbReference>
<organism evidence="2 3">
    <name type="scientific">Aeromonas hydrophila</name>
    <dbReference type="NCBI Taxonomy" id="644"/>
    <lineage>
        <taxon>Bacteria</taxon>
        <taxon>Pseudomonadati</taxon>
        <taxon>Pseudomonadota</taxon>
        <taxon>Gammaproteobacteria</taxon>
        <taxon>Aeromonadales</taxon>
        <taxon>Aeromonadaceae</taxon>
        <taxon>Aeromonas</taxon>
    </lineage>
</organism>
<dbReference type="Gene3D" id="3.40.50.150">
    <property type="entry name" value="Vaccinia Virus protein VP39"/>
    <property type="match status" value="1"/>
</dbReference>